<evidence type="ECO:0000313" key="2">
    <source>
        <dbReference type="EMBL" id="JAD66967.1"/>
    </source>
</evidence>
<reference evidence="2" key="2">
    <citation type="journal article" date="2015" name="Data Brief">
        <title>Shoot transcriptome of the giant reed, Arundo donax.</title>
        <authorList>
            <person name="Barrero R.A."/>
            <person name="Guerrero F.D."/>
            <person name="Moolhuijzen P."/>
            <person name="Goolsby J.A."/>
            <person name="Tidwell J."/>
            <person name="Bellgard S.E."/>
            <person name="Bellgard M.I."/>
        </authorList>
    </citation>
    <scope>NUCLEOTIDE SEQUENCE</scope>
    <source>
        <tissue evidence="2">Shoot tissue taken approximately 20 cm above the soil surface</tissue>
    </source>
</reference>
<keyword evidence="1" id="KW-0732">Signal</keyword>
<dbReference type="AlphaFoldDB" id="A0A0A9C634"/>
<evidence type="ECO:0000256" key="1">
    <source>
        <dbReference type="SAM" id="SignalP"/>
    </source>
</evidence>
<reference evidence="2" key="1">
    <citation type="submission" date="2014-09" db="EMBL/GenBank/DDBJ databases">
        <authorList>
            <person name="Magalhaes I.L.F."/>
            <person name="Oliveira U."/>
            <person name="Santos F.R."/>
            <person name="Vidigal T.H.D.A."/>
            <person name="Brescovit A.D."/>
            <person name="Santos A.J."/>
        </authorList>
    </citation>
    <scope>NUCLEOTIDE SEQUENCE</scope>
    <source>
        <tissue evidence="2">Shoot tissue taken approximately 20 cm above the soil surface</tissue>
    </source>
</reference>
<feature type="signal peptide" evidence="1">
    <location>
        <begin position="1"/>
        <end position="32"/>
    </location>
</feature>
<feature type="chain" id="PRO_5002044374" evidence="1">
    <location>
        <begin position="33"/>
        <end position="64"/>
    </location>
</feature>
<proteinExistence type="predicted"/>
<protein>
    <submittedName>
        <fullName evidence="2">Uncharacterized protein</fullName>
    </submittedName>
</protein>
<accession>A0A0A9C634</accession>
<dbReference type="EMBL" id="GBRH01230928">
    <property type="protein sequence ID" value="JAD66967.1"/>
    <property type="molecule type" value="Transcribed_RNA"/>
</dbReference>
<organism evidence="2">
    <name type="scientific">Arundo donax</name>
    <name type="common">Giant reed</name>
    <name type="synonym">Donax arundinaceus</name>
    <dbReference type="NCBI Taxonomy" id="35708"/>
    <lineage>
        <taxon>Eukaryota</taxon>
        <taxon>Viridiplantae</taxon>
        <taxon>Streptophyta</taxon>
        <taxon>Embryophyta</taxon>
        <taxon>Tracheophyta</taxon>
        <taxon>Spermatophyta</taxon>
        <taxon>Magnoliopsida</taxon>
        <taxon>Liliopsida</taxon>
        <taxon>Poales</taxon>
        <taxon>Poaceae</taxon>
        <taxon>PACMAD clade</taxon>
        <taxon>Arundinoideae</taxon>
        <taxon>Arundineae</taxon>
        <taxon>Arundo</taxon>
    </lineage>
</organism>
<name>A0A0A9C634_ARUDO</name>
<sequence>MGSCANIYNHNARCKFGQPNLLIALLWTLSWAEPTSATGARSAPVQRPQCRQQNLRDKLVSFGC</sequence>